<evidence type="ECO:0000313" key="6">
    <source>
        <dbReference type="Proteomes" id="UP000760668"/>
    </source>
</evidence>
<dbReference type="CDD" id="cd07377">
    <property type="entry name" value="WHTH_GntR"/>
    <property type="match status" value="1"/>
</dbReference>
<dbReference type="GO" id="GO:0003700">
    <property type="term" value="F:DNA-binding transcription factor activity"/>
    <property type="evidence" value="ECO:0007669"/>
    <property type="project" value="InterPro"/>
</dbReference>
<feature type="domain" description="HTH gntR-type" evidence="4">
    <location>
        <begin position="10"/>
        <end position="78"/>
    </location>
</feature>
<dbReference type="PANTHER" id="PTHR38445">
    <property type="entry name" value="HTH-TYPE TRANSCRIPTIONAL REPRESSOR YTRA"/>
    <property type="match status" value="1"/>
</dbReference>
<sequence length="130" mass="14265">MISLNYRDQRPIYEQVKDGLRHLVVTGAIQTGDKLPSVRALAASLAINPNTIQRAYESLEAEGYLTSQPGKGSFAAPGREVKEQRREELLRQFDRSAAELLFLGLSPDELARRVMAAGAAPAGEKEEKAQ</sequence>
<dbReference type="Proteomes" id="UP000760668">
    <property type="component" value="Unassembled WGS sequence"/>
</dbReference>
<comment type="caution">
    <text evidence="5">The sequence shown here is derived from an EMBL/GenBank/DDBJ whole genome shotgun (WGS) entry which is preliminary data.</text>
</comment>
<name>A0A921SR88_9FIRM</name>
<gene>
    <name evidence="5" type="ORF">K8V01_01450</name>
</gene>
<dbReference type="InterPro" id="IPR036390">
    <property type="entry name" value="WH_DNA-bd_sf"/>
</dbReference>
<dbReference type="SMART" id="SM00345">
    <property type="entry name" value="HTH_GNTR"/>
    <property type="match status" value="1"/>
</dbReference>
<keyword evidence="3" id="KW-0804">Transcription</keyword>
<accession>A0A921SR88</accession>
<protein>
    <submittedName>
        <fullName evidence="5">GntR family transcriptional regulator</fullName>
    </submittedName>
</protein>
<dbReference type="RefSeq" id="WP_295369301.1">
    <property type="nucleotide sequence ID" value="NZ_DYUC01000013.1"/>
</dbReference>
<evidence type="ECO:0000256" key="2">
    <source>
        <dbReference type="ARBA" id="ARBA00023125"/>
    </source>
</evidence>
<reference evidence="5" key="2">
    <citation type="submission" date="2021-09" db="EMBL/GenBank/DDBJ databases">
        <authorList>
            <person name="Gilroy R."/>
        </authorList>
    </citation>
    <scope>NUCLEOTIDE SEQUENCE</scope>
    <source>
        <strain evidence="5">CHK179-5677</strain>
    </source>
</reference>
<proteinExistence type="predicted"/>
<evidence type="ECO:0000259" key="4">
    <source>
        <dbReference type="PROSITE" id="PS50949"/>
    </source>
</evidence>
<evidence type="ECO:0000256" key="1">
    <source>
        <dbReference type="ARBA" id="ARBA00023015"/>
    </source>
</evidence>
<dbReference type="Gene3D" id="1.10.10.10">
    <property type="entry name" value="Winged helix-like DNA-binding domain superfamily/Winged helix DNA-binding domain"/>
    <property type="match status" value="1"/>
</dbReference>
<evidence type="ECO:0000256" key="3">
    <source>
        <dbReference type="ARBA" id="ARBA00023163"/>
    </source>
</evidence>
<dbReference type="InterPro" id="IPR000524">
    <property type="entry name" value="Tscrpt_reg_HTH_GntR"/>
</dbReference>
<dbReference type="EMBL" id="DYUC01000013">
    <property type="protein sequence ID" value="HJG85685.1"/>
    <property type="molecule type" value="Genomic_DNA"/>
</dbReference>
<dbReference type="PANTHER" id="PTHR38445:SF9">
    <property type="entry name" value="HTH-TYPE TRANSCRIPTIONAL REPRESSOR YTRA"/>
    <property type="match status" value="1"/>
</dbReference>
<dbReference type="AlphaFoldDB" id="A0A921SR88"/>
<keyword evidence="2" id="KW-0238">DNA-binding</keyword>
<dbReference type="PROSITE" id="PS50949">
    <property type="entry name" value="HTH_GNTR"/>
    <property type="match status" value="1"/>
</dbReference>
<dbReference type="SUPFAM" id="SSF46785">
    <property type="entry name" value="Winged helix' DNA-binding domain"/>
    <property type="match status" value="1"/>
</dbReference>
<evidence type="ECO:0000313" key="5">
    <source>
        <dbReference type="EMBL" id="HJG85685.1"/>
    </source>
</evidence>
<dbReference type="Pfam" id="PF00392">
    <property type="entry name" value="GntR"/>
    <property type="match status" value="1"/>
</dbReference>
<organism evidence="5 6">
    <name type="scientific">Pseudoflavonifractor capillosus</name>
    <dbReference type="NCBI Taxonomy" id="106588"/>
    <lineage>
        <taxon>Bacteria</taxon>
        <taxon>Bacillati</taxon>
        <taxon>Bacillota</taxon>
        <taxon>Clostridia</taxon>
        <taxon>Eubacteriales</taxon>
        <taxon>Oscillospiraceae</taxon>
        <taxon>Pseudoflavonifractor</taxon>
    </lineage>
</organism>
<reference evidence="5" key="1">
    <citation type="journal article" date="2021" name="PeerJ">
        <title>Extensive microbial diversity within the chicken gut microbiome revealed by metagenomics and culture.</title>
        <authorList>
            <person name="Gilroy R."/>
            <person name="Ravi A."/>
            <person name="Getino M."/>
            <person name="Pursley I."/>
            <person name="Horton D.L."/>
            <person name="Alikhan N.F."/>
            <person name="Baker D."/>
            <person name="Gharbi K."/>
            <person name="Hall N."/>
            <person name="Watson M."/>
            <person name="Adriaenssens E.M."/>
            <person name="Foster-Nyarko E."/>
            <person name="Jarju S."/>
            <person name="Secka A."/>
            <person name="Antonio M."/>
            <person name="Oren A."/>
            <person name="Chaudhuri R.R."/>
            <person name="La Ragione R."/>
            <person name="Hildebrand F."/>
            <person name="Pallen M.J."/>
        </authorList>
    </citation>
    <scope>NUCLEOTIDE SEQUENCE</scope>
    <source>
        <strain evidence="5">CHK179-5677</strain>
    </source>
</reference>
<keyword evidence="1" id="KW-0805">Transcription regulation</keyword>
<dbReference type="InterPro" id="IPR036388">
    <property type="entry name" value="WH-like_DNA-bd_sf"/>
</dbReference>
<dbReference type="GO" id="GO:0003677">
    <property type="term" value="F:DNA binding"/>
    <property type="evidence" value="ECO:0007669"/>
    <property type="project" value="UniProtKB-KW"/>
</dbReference>